<dbReference type="InterPro" id="IPR027791">
    <property type="entry name" value="Galactosyl_T_C"/>
</dbReference>
<evidence type="ECO:0000256" key="11">
    <source>
        <dbReference type="RuleBase" id="RU368121"/>
    </source>
</evidence>
<sequence>MGSSKLRSKIRALACEHWLMLIAVILFLLALRCPTGWGVSYTSLDDVVSCVPVQGHCELIPNSRNYGPVRRIVNEAYLRSLERRLNKHFNKSGLSLIQPEGCEPAYRTAIVVPYRNRSEHLELFIQHMHDFLAGQGIAYAIYIIQQDKEGQFNRGMLFNVGFREALRDFDNFCCFIFHDVDLLPENPQNAYACSSHPRHMCVAIDTFRYVVPYSNIFGGVVAMQREHVLKVNGFSNRFWGWGAEDDDLALRLRLAGLTISRWPPHISRYTMLSHGKATPNPGRFSLLLETEAKWKYDGLSDLRYDVLSINRNPLFTMITVHLHKSLSN</sequence>
<dbReference type="InterPro" id="IPR003859">
    <property type="entry name" value="Galactosyl_T"/>
</dbReference>
<keyword evidence="9" id="KW-0472">Membrane</keyword>
<dbReference type="EC" id="2.4.1.-" evidence="11"/>
<accession>A0A7M7KIU7</accession>
<comment type="pathway">
    <text evidence="2 11">Protein modification; protein glycosylation.</text>
</comment>
<protein>
    <recommendedName>
        <fullName evidence="11">Beta-1,4-N-acetylgalactosaminyltransferase</fullName>
        <ecNumber evidence="11">2.4.1.-</ecNumber>
    </recommendedName>
    <alternativeName>
        <fullName evidence="11">Beta-4-GalNAcT</fullName>
    </alternativeName>
</protein>
<dbReference type="InterPro" id="IPR027995">
    <property type="entry name" value="Galactosyl_T_N"/>
</dbReference>
<dbReference type="GeneID" id="111252615"/>
<evidence type="ECO:0000259" key="12">
    <source>
        <dbReference type="Pfam" id="PF02709"/>
    </source>
</evidence>
<evidence type="ECO:0000256" key="5">
    <source>
        <dbReference type="ARBA" id="ARBA00022679"/>
    </source>
</evidence>
<evidence type="ECO:0000313" key="14">
    <source>
        <dbReference type="EnsemblMetazoa" id="XP_022666543"/>
    </source>
</evidence>
<dbReference type="PANTHER" id="PTHR19300:SF57">
    <property type="entry name" value="BETA-1,4-N-ACETYLGALACTOSAMINYLTRANSFERASE"/>
    <property type="match status" value="1"/>
</dbReference>
<evidence type="ECO:0000256" key="1">
    <source>
        <dbReference type="ARBA" id="ARBA00004606"/>
    </source>
</evidence>
<dbReference type="InParanoid" id="A0A7M7KIU7"/>
<evidence type="ECO:0000256" key="3">
    <source>
        <dbReference type="ARBA" id="ARBA00005735"/>
    </source>
</evidence>
<dbReference type="OrthoDB" id="10038994at2759"/>
<dbReference type="PANTHER" id="PTHR19300">
    <property type="entry name" value="BETA-1,4-GALACTOSYLTRANSFERASE"/>
    <property type="match status" value="1"/>
</dbReference>
<dbReference type="PRINTS" id="PR02050">
    <property type="entry name" value="B14GALTRFASE"/>
</dbReference>
<keyword evidence="6" id="KW-0812">Transmembrane</keyword>
<keyword evidence="7 11" id="KW-0735">Signal-anchor</keyword>
<dbReference type="GO" id="GO:0016020">
    <property type="term" value="C:membrane"/>
    <property type="evidence" value="ECO:0007669"/>
    <property type="project" value="UniProtKB-SubCell"/>
</dbReference>
<dbReference type="Pfam" id="PF02709">
    <property type="entry name" value="Glyco_transf_7C"/>
    <property type="match status" value="1"/>
</dbReference>
<comment type="function">
    <text evidence="11">Catalyzes the transfer of galactose onto proteins or lipids.</text>
</comment>
<dbReference type="AlphaFoldDB" id="A0A7M7KIU7"/>
<dbReference type="Proteomes" id="UP000594260">
    <property type="component" value="Unplaced"/>
</dbReference>
<dbReference type="EnsemblMetazoa" id="XM_022810808">
    <property type="protein sequence ID" value="XP_022666543"/>
    <property type="gene ID" value="LOC111252615"/>
</dbReference>
<dbReference type="GO" id="GO:0005975">
    <property type="term" value="P:carbohydrate metabolic process"/>
    <property type="evidence" value="ECO:0007669"/>
    <property type="project" value="InterPro"/>
</dbReference>
<proteinExistence type="inferred from homology"/>
<comment type="similarity">
    <text evidence="3 11">Belongs to the glycosyltransferase 7 family.</text>
</comment>
<dbReference type="CDD" id="cd00899">
    <property type="entry name" value="b4GalT"/>
    <property type="match status" value="1"/>
</dbReference>
<dbReference type="GO" id="GO:0005794">
    <property type="term" value="C:Golgi apparatus"/>
    <property type="evidence" value="ECO:0007669"/>
    <property type="project" value="TreeGrafter"/>
</dbReference>
<name>A0A7M7KIU7_VARDE</name>
<dbReference type="Pfam" id="PF13733">
    <property type="entry name" value="Glyco_transf_7N"/>
    <property type="match status" value="1"/>
</dbReference>
<dbReference type="GO" id="GO:0046872">
    <property type="term" value="F:metal ion binding"/>
    <property type="evidence" value="ECO:0007669"/>
    <property type="project" value="UniProtKB-UniRule"/>
</dbReference>
<keyword evidence="4 11" id="KW-0328">Glycosyltransferase</keyword>
<evidence type="ECO:0000256" key="7">
    <source>
        <dbReference type="ARBA" id="ARBA00022968"/>
    </source>
</evidence>
<dbReference type="KEGG" id="vde:111252615"/>
<dbReference type="InterPro" id="IPR029044">
    <property type="entry name" value="Nucleotide-diphossugar_trans"/>
</dbReference>
<keyword evidence="15" id="KW-1185">Reference proteome</keyword>
<evidence type="ECO:0000256" key="9">
    <source>
        <dbReference type="ARBA" id="ARBA00023136"/>
    </source>
</evidence>
<evidence type="ECO:0000256" key="8">
    <source>
        <dbReference type="ARBA" id="ARBA00022989"/>
    </source>
</evidence>
<dbReference type="GO" id="GO:0008378">
    <property type="term" value="F:galactosyltransferase activity"/>
    <property type="evidence" value="ECO:0007669"/>
    <property type="project" value="TreeGrafter"/>
</dbReference>
<keyword evidence="8" id="KW-1133">Transmembrane helix</keyword>
<evidence type="ECO:0000313" key="15">
    <source>
        <dbReference type="Proteomes" id="UP000594260"/>
    </source>
</evidence>
<dbReference type="OMA" id="QAGDDKF"/>
<evidence type="ECO:0000256" key="6">
    <source>
        <dbReference type="ARBA" id="ARBA00022692"/>
    </source>
</evidence>
<evidence type="ECO:0000256" key="2">
    <source>
        <dbReference type="ARBA" id="ARBA00004922"/>
    </source>
</evidence>
<feature type="domain" description="Galactosyltransferase N-terminal" evidence="13">
    <location>
        <begin position="77"/>
        <end position="194"/>
    </location>
</feature>
<dbReference type="SUPFAM" id="SSF53448">
    <property type="entry name" value="Nucleotide-diphospho-sugar transferases"/>
    <property type="match status" value="1"/>
</dbReference>
<evidence type="ECO:0000256" key="10">
    <source>
        <dbReference type="ARBA" id="ARBA00023180"/>
    </source>
</evidence>
<dbReference type="Gene3D" id="3.90.550.10">
    <property type="entry name" value="Spore Coat Polysaccharide Biosynthesis Protein SpsA, Chain A"/>
    <property type="match status" value="1"/>
</dbReference>
<comment type="cofactor">
    <cofactor evidence="11">
        <name>Mn(2+)</name>
        <dbReference type="ChEBI" id="CHEBI:29035"/>
    </cofactor>
</comment>
<dbReference type="GO" id="GO:0033842">
    <property type="term" value="F:N-acetyl-beta-glucosaminyl-derivative 4-beta-N-acetylgalactosaminyltransferase activity"/>
    <property type="evidence" value="ECO:0007669"/>
    <property type="project" value="TreeGrafter"/>
</dbReference>
<dbReference type="RefSeq" id="XP_022666543.1">
    <property type="nucleotide sequence ID" value="XM_022810808.1"/>
</dbReference>
<reference evidence="14" key="1">
    <citation type="submission" date="2021-01" db="UniProtKB">
        <authorList>
            <consortium name="EnsemblMetazoa"/>
        </authorList>
    </citation>
    <scope>IDENTIFICATION</scope>
</reference>
<organism evidence="14 15">
    <name type="scientific">Varroa destructor</name>
    <name type="common">Honeybee mite</name>
    <dbReference type="NCBI Taxonomy" id="109461"/>
    <lineage>
        <taxon>Eukaryota</taxon>
        <taxon>Metazoa</taxon>
        <taxon>Ecdysozoa</taxon>
        <taxon>Arthropoda</taxon>
        <taxon>Chelicerata</taxon>
        <taxon>Arachnida</taxon>
        <taxon>Acari</taxon>
        <taxon>Parasitiformes</taxon>
        <taxon>Mesostigmata</taxon>
        <taxon>Gamasina</taxon>
        <taxon>Dermanyssoidea</taxon>
        <taxon>Varroidae</taxon>
        <taxon>Varroa</taxon>
    </lineage>
</organism>
<comment type="subcellular location">
    <subcellularLocation>
        <location evidence="1 11">Membrane</location>
        <topology evidence="1 11">Single-pass type II membrane protein</topology>
    </subcellularLocation>
</comment>
<evidence type="ECO:0000256" key="4">
    <source>
        <dbReference type="ARBA" id="ARBA00022676"/>
    </source>
</evidence>
<dbReference type="GO" id="GO:0006688">
    <property type="term" value="P:glycosphingolipid biosynthetic process"/>
    <property type="evidence" value="ECO:0007669"/>
    <property type="project" value="TreeGrafter"/>
</dbReference>
<dbReference type="UniPathway" id="UPA00378"/>
<keyword evidence="10 11" id="KW-0325">Glycoprotein</keyword>
<keyword evidence="5 11" id="KW-0808">Transferase</keyword>
<evidence type="ECO:0000259" key="13">
    <source>
        <dbReference type="Pfam" id="PF13733"/>
    </source>
</evidence>
<feature type="domain" description="Galactosyltransferase C-terminal" evidence="12">
    <location>
        <begin position="198"/>
        <end position="274"/>
    </location>
</feature>
<keyword evidence="11" id="KW-0479">Metal-binding</keyword>
<keyword evidence="11" id="KW-0464">Manganese</keyword>